<proteinExistence type="predicted"/>
<evidence type="ECO:0000313" key="2">
    <source>
        <dbReference type="Proteomes" id="UP001156627"/>
    </source>
</evidence>
<reference evidence="2" key="1">
    <citation type="journal article" date="2019" name="Int. J. Syst. Evol. Microbiol.">
        <title>The Global Catalogue of Microorganisms (GCM) 10K type strain sequencing project: providing services to taxonomists for standard genome sequencing and annotation.</title>
        <authorList>
            <consortium name="The Broad Institute Genomics Platform"/>
            <consortium name="The Broad Institute Genome Sequencing Center for Infectious Disease"/>
            <person name="Wu L."/>
            <person name="Ma J."/>
        </authorList>
    </citation>
    <scope>NUCLEOTIDE SEQUENCE [LARGE SCALE GENOMIC DNA]</scope>
    <source>
        <strain evidence="2">NBRC 111981</strain>
    </source>
</reference>
<protein>
    <submittedName>
        <fullName evidence="1">Uncharacterized protein</fullName>
    </submittedName>
</protein>
<dbReference type="EMBL" id="BSOA01000050">
    <property type="protein sequence ID" value="GLQ90677.1"/>
    <property type="molecule type" value="Genomic_DNA"/>
</dbReference>
<organism evidence="1 2">
    <name type="scientific">Dyella flagellata</name>
    <dbReference type="NCBI Taxonomy" id="1867833"/>
    <lineage>
        <taxon>Bacteria</taxon>
        <taxon>Pseudomonadati</taxon>
        <taxon>Pseudomonadota</taxon>
        <taxon>Gammaproteobacteria</taxon>
        <taxon>Lysobacterales</taxon>
        <taxon>Rhodanobacteraceae</taxon>
        <taxon>Dyella</taxon>
    </lineage>
</organism>
<keyword evidence="2" id="KW-1185">Reference proteome</keyword>
<evidence type="ECO:0000313" key="1">
    <source>
        <dbReference type="EMBL" id="GLQ90677.1"/>
    </source>
</evidence>
<name>A0ABQ5XIA5_9GAMM</name>
<comment type="caution">
    <text evidence="1">The sequence shown here is derived from an EMBL/GenBank/DDBJ whole genome shotgun (WGS) entry which is preliminary data.</text>
</comment>
<accession>A0ABQ5XIA5</accession>
<gene>
    <name evidence="1" type="ORF">GCM10007898_42530</name>
</gene>
<sequence>MIVAEAVDGFEPLSAAHGGDGLINAAFCIDEFTTWMSASLHQLAVLRWIRGKADRWQNQ</sequence>
<dbReference type="Proteomes" id="UP001156627">
    <property type="component" value="Unassembled WGS sequence"/>
</dbReference>